<feature type="compositionally biased region" description="Polar residues" evidence="1">
    <location>
        <begin position="163"/>
        <end position="180"/>
    </location>
</feature>
<keyword evidence="2" id="KW-0732">Signal</keyword>
<keyword evidence="4" id="KW-1185">Reference proteome</keyword>
<evidence type="ECO:0000256" key="2">
    <source>
        <dbReference type="SAM" id="SignalP"/>
    </source>
</evidence>
<accession>A0A6H3NTC2</accession>
<evidence type="ECO:0000313" key="4">
    <source>
        <dbReference type="Proteomes" id="UP000297649"/>
    </source>
</evidence>
<evidence type="ECO:0000313" key="3">
    <source>
        <dbReference type="EMBL" id="TGN15198.1"/>
    </source>
</evidence>
<gene>
    <name evidence="3" type="ORF">EHR08_02535</name>
</gene>
<feature type="chain" id="PRO_5026332898" evidence="2">
    <location>
        <begin position="19"/>
        <end position="538"/>
    </location>
</feature>
<dbReference type="PANTHER" id="PTHR36302:SF1">
    <property type="entry name" value="COPPER CHAPERONE PCU(A)C"/>
    <property type="match status" value="1"/>
</dbReference>
<dbReference type="SUPFAM" id="SSF110087">
    <property type="entry name" value="DR1885-like metal-binding protein"/>
    <property type="match status" value="1"/>
</dbReference>
<dbReference type="InterPro" id="IPR036182">
    <property type="entry name" value="PCuAC_sf"/>
</dbReference>
<comment type="caution">
    <text evidence="3">The sequence shown here is derived from an EMBL/GenBank/DDBJ whole genome shotgun (WGS) entry which is preliminary data.</text>
</comment>
<dbReference type="InterPro" id="IPR058248">
    <property type="entry name" value="Lxx211020-like"/>
</dbReference>
<dbReference type="RefSeq" id="WP_135744891.1">
    <property type="nucleotide sequence ID" value="NZ_JAIZBI010000001.1"/>
</dbReference>
<reference evidence="3" key="1">
    <citation type="journal article" date="2019" name="PLoS Negl. Trop. Dis.">
        <title>Revisiting the worldwide diversity of Leptospira species in the environment.</title>
        <authorList>
            <person name="Vincent A.T."/>
            <person name="Schiettekatte O."/>
            <person name="Bourhy P."/>
            <person name="Veyrier F.J."/>
            <person name="Picardeau M."/>
        </authorList>
    </citation>
    <scope>NUCLEOTIDE SEQUENCE [LARGE SCALE GENOMIC DNA]</scope>
    <source>
        <strain evidence="3">201601109</strain>
    </source>
</reference>
<feature type="compositionally biased region" description="Basic and acidic residues" evidence="1">
    <location>
        <begin position="181"/>
        <end position="199"/>
    </location>
</feature>
<name>A0A6H3NTC2_9LEPT</name>
<organism evidence="3 4">
    <name type="scientific">Leptospira bandrabouensis</name>
    <dbReference type="NCBI Taxonomy" id="2484903"/>
    <lineage>
        <taxon>Bacteria</taxon>
        <taxon>Pseudomonadati</taxon>
        <taxon>Spirochaetota</taxon>
        <taxon>Spirochaetia</taxon>
        <taxon>Leptospirales</taxon>
        <taxon>Leptospiraceae</taxon>
        <taxon>Leptospira</taxon>
    </lineage>
</organism>
<dbReference type="InterPro" id="IPR007410">
    <property type="entry name" value="LpqE-like"/>
</dbReference>
<dbReference type="PANTHER" id="PTHR36302">
    <property type="entry name" value="BLR7088 PROTEIN"/>
    <property type="match status" value="1"/>
</dbReference>
<sequence>MKLKNILIFFLITTPLLAKEVKVENAYIKYTSSSTSVVYLTLNNGTNSDKKLIQTKSDIANRVELYAMLPSDSGMKMVPVSEIVIPKNGTTQLTPRGYHIMLFGIKSPLKQKESFPFRFVFSDGTEILTNISVATSLSNKDTNNKQVTSSLKKEESVLVNNGTQNADETEMSNFDPNAQTNDDHSEHDHSGHEGHEHHNRADMLAPAGIMNPHIHEKGKWMIDYRYMGMKMWGLQSGSTGLSDLGTLYFPFTDPTVAMPTGSLITNSPIGTTLPILSANKYNYMSVPTDMVMEMNMVSAMTSISDKWMIMFMVPAVKNKMTMLSSNFDRAPMSSAGIGDVSFSTAYRLIKTEHQNFFTGMGISLPTGSIDERDNMPMMGKQKVPYNMQPGVGTYSLLPQLSYNGNYKRISWGAQSQASLRIGKNDNNYRFGNRYEISGWLSFLVHESTSISVRVAKQRWLNLQGMDATLDPKMDPQNDPFRQGGMRSDLLIGVNFLITNGIFQGARFGFEYGKPFHQNLNGPQLATRELINVFASFTF</sequence>
<feature type="region of interest" description="Disordered" evidence="1">
    <location>
        <begin position="163"/>
        <end position="199"/>
    </location>
</feature>
<protein>
    <submittedName>
        <fullName evidence="3">Copper chaperone PCu(A)C</fullName>
    </submittedName>
</protein>
<dbReference type="OrthoDB" id="5450709at2"/>
<dbReference type="Proteomes" id="UP000297649">
    <property type="component" value="Unassembled WGS sequence"/>
</dbReference>
<evidence type="ECO:0000256" key="1">
    <source>
        <dbReference type="SAM" id="MobiDB-lite"/>
    </source>
</evidence>
<dbReference type="Pfam" id="PF04314">
    <property type="entry name" value="PCuAC"/>
    <property type="match status" value="1"/>
</dbReference>
<feature type="signal peptide" evidence="2">
    <location>
        <begin position="1"/>
        <end position="18"/>
    </location>
</feature>
<dbReference type="AlphaFoldDB" id="A0A6H3NTC2"/>
<proteinExistence type="predicted"/>
<dbReference type="EMBL" id="RQHU01000005">
    <property type="protein sequence ID" value="TGN15198.1"/>
    <property type="molecule type" value="Genomic_DNA"/>
</dbReference>
<dbReference type="Gene3D" id="2.60.40.1890">
    <property type="entry name" value="PCu(A)C copper chaperone"/>
    <property type="match status" value="1"/>
</dbReference>